<dbReference type="SMART" id="SM00336">
    <property type="entry name" value="BBOX"/>
    <property type="match status" value="2"/>
</dbReference>
<evidence type="ECO:0000256" key="4">
    <source>
        <dbReference type="ARBA" id="ARBA00022737"/>
    </source>
</evidence>
<dbReference type="GO" id="GO:0006355">
    <property type="term" value="P:regulation of DNA-templated transcription"/>
    <property type="evidence" value="ECO:0007669"/>
    <property type="project" value="UniProtKB-ARBA"/>
</dbReference>
<dbReference type="AlphaFoldDB" id="A0A6J1EWU8"/>
<dbReference type="RefSeq" id="XP_022932621.1">
    <property type="nucleotide sequence ID" value="XM_023076853.1"/>
</dbReference>
<dbReference type="PANTHER" id="PTHR31717:SF45">
    <property type="entry name" value="ZINC FINGER PROTEIN CONSTANS-LIKE 14-RELATED"/>
    <property type="match status" value="1"/>
</dbReference>
<dbReference type="PROSITE" id="PS51017">
    <property type="entry name" value="CCT"/>
    <property type="match status" value="1"/>
</dbReference>
<feature type="domain" description="CCT" evidence="12">
    <location>
        <begin position="446"/>
        <end position="488"/>
    </location>
</feature>
<gene>
    <name evidence="14" type="primary">LOC111439124</name>
</gene>
<dbReference type="Proteomes" id="UP000504609">
    <property type="component" value="Unplaced"/>
</dbReference>
<dbReference type="GeneID" id="111439124"/>
<evidence type="ECO:0000256" key="1">
    <source>
        <dbReference type="ARBA" id="ARBA00004123"/>
    </source>
</evidence>
<name>A0A6J1EWU8_CUCMO</name>
<evidence type="ECO:0000259" key="12">
    <source>
        <dbReference type="PROSITE" id="PS51017"/>
    </source>
</evidence>
<keyword evidence="4" id="KW-0677">Repeat</keyword>
<keyword evidence="3" id="KW-0479">Metal-binding</keyword>
<keyword evidence="6" id="KW-0862">Zinc</keyword>
<dbReference type="InterPro" id="IPR010402">
    <property type="entry name" value="CCT_domain"/>
</dbReference>
<comment type="subcellular location">
    <subcellularLocation>
        <location evidence="1 9">Nucleus</location>
    </subcellularLocation>
</comment>
<reference evidence="14" key="1">
    <citation type="submission" date="2025-08" db="UniProtKB">
        <authorList>
            <consortium name="RefSeq"/>
        </authorList>
    </citation>
    <scope>IDENTIFICATION</scope>
    <source>
        <tissue evidence="14">Young leaves</tissue>
    </source>
</reference>
<comment type="similarity">
    <text evidence="2">Belongs to the CONSTANS family.</text>
</comment>
<dbReference type="InterPro" id="IPR049808">
    <property type="entry name" value="CONSTANS-like_Bbox1"/>
</dbReference>
<evidence type="ECO:0000256" key="7">
    <source>
        <dbReference type="ARBA" id="ARBA00023242"/>
    </source>
</evidence>
<evidence type="ECO:0000313" key="14">
    <source>
        <dbReference type="RefSeq" id="XP_022932621.1"/>
    </source>
</evidence>
<protein>
    <submittedName>
        <fullName evidence="14">Zinc finger protein CONSTANS-LIKE 14-like</fullName>
    </submittedName>
</protein>
<proteinExistence type="inferred from homology"/>
<evidence type="ECO:0000313" key="13">
    <source>
        <dbReference type="Proteomes" id="UP000504609"/>
    </source>
</evidence>
<feature type="domain" description="B box-type" evidence="11">
    <location>
        <begin position="9"/>
        <end position="56"/>
    </location>
</feature>
<dbReference type="GO" id="GO:0005634">
    <property type="term" value="C:nucleus"/>
    <property type="evidence" value="ECO:0007669"/>
    <property type="project" value="UniProtKB-SubCell"/>
</dbReference>
<evidence type="ECO:0000256" key="10">
    <source>
        <dbReference type="SAM" id="MobiDB-lite"/>
    </source>
</evidence>
<dbReference type="Pfam" id="PF06203">
    <property type="entry name" value="CCT"/>
    <property type="match status" value="1"/>
</dbReference>
<keyword evidence="7 9" id="KW-0539">Nucleus</keyword>
<feature type="region of interest" description="Disordered" evidence="10">
    <location>
        <begin position="207"/>
        <end position="234"/>
    </location>
</feature>
<dbReference type="CDD" id="cd19821">
    <property type="entry name" value="Bbox1_BBX-like"/>
    <property type="match status" value="1"/>
</dbReference>
<evidence type="ECO:0000256" key="6">
    <source>
        <dbReference type="ARBA" id="ARBA00022833"/>
    </source>
</evidence>
<evidence type="ECO:0000259" key="11">
    <source>
        <dbReference type="PROSITE" id="PS50119"/>
    </source>
</evidence>
<organism evidence="13 14">
    <name type="scientific">Cucurbita moschata</name>
    <name type="common">Winter crookneck squash</name>
    <name type="synonym">Cucurbita pepo var. moschata</name>
    <dbReference type="NCBI Taxonomy" id="3662"/>
    <lineage>
        <taxon>Eukaryota</taxon>
        <taxon>Viridiplantae</taxon>
        <taxon>Streptophyta</taxon>
        <taxon>Embryophyta</taxon>
        <taxon>Tracheophyta</taxon>
        <taxon>Spermatophyta</taxon>
        <taxon>Magnoliopsida</taxon>
        <taxon>eudicotyledons</taxon>
        <taxon>Gunneridae</taxon>
        <taxon>Pentapetalae</taxon>
        <taxon>rosids</taxon>
        <taxon>fabids</taxon>
        <taxon>Cucurbitales</taxon>
        <taxon>Cucurbitaceae</taxon>
        <taxon>Cucurbiteae</taxon>
        <taxon>Cucurbita</taxon>
    </lineage>
</organism>
<dbReference type="PROSITE" id="PS50119">
    <property type="entry name" value="ZF_BBOX"/>
    <property type="match status" value="2"/>
</dbReference>
<dbReference type="KEGG" id="cmos:111439124"/>
<sequence length="494" mass="54531">MVCSKFRTGESVPCDFCNQQVAILYCRADSAKLCLFCDNHVHSANLLSRKHVRSQICDNCRCEPVSIRCSTDNLVLCQECDWDAHGSCSVSAAHDRTPIEGFSGCPSALELVSLWGFDLGDKKLEESEILVQNWGSSQDLVMQIDSWACRASATAFNDLIVPNENPFLFANINCTDAASTLKKQSPSCGKHKQVIYKQLVELLKRDFQGGDDGGNTADGDAGGEDNGLENLVPETTNGDCYWQGDLEARRIEKGDDGVFADVTAAPQPSLQQQTSFTSLLTMPPHMGLKDSERIVDDTSGWDSNPNRQSIQIWDFHLGQLRGHKDSNSFDDAYGTSNIGFTIKNFGDFLKETSPTSTKLLGETYQINGSGMHDDLPSLNSHVNNSTLSHRAATCESNNLPNGTTCSKLKGSSKNAQPIEQQPIIVRDGILSTSTTKADLELLAQNRGNAMQRYKEKRKTRRYDKYIRYESRKARADTRKRVKGRFVKATGGHAC</sequence>
<accession>A0A6J1EWU8</accession>
<keyword evidence="13" id="KW-1185">Reference proteome</keyword>
<evidence type="ECO:0000256" key="3">
    <source>
        <dbReference type="ARBA" id="ARBA00022723"/>
    </source>
</evidence>
<feature type="domain" description="B box-type" evidence="11">
    <location>
        <begin position="52"/>
        <end position="99"/>
    </location>
</feature>
<dbReference type="PANTHER" id="PTHR31717">
    <property type="entry name" value="ZINC FINGER PROTEIN CONSTANS-LIKE 10"/>
    <property type="match status" value="1"/>
</dbReference>
<keyword evidence="5 8" id="KW-0863">Zinc-finger</keyword>
<dbReference type="InterPro" id="IPR000315">
    <property type="entry name" value="Znf_B-box"/>
</dbReference>
<evidence type="ECO:0000256" key="5">
    <source>
        <dbReference type="ARBA" id="ARBA00022771"/>
    </source>
</evidence>
<evidence type="ECO:0000256" key="9">
    <source>
        <dbReference type="PROSITE-ProRule" id="PRU00357"/>
    </source>
</evidence>
<evidence type="ECO:0000256" key="8">
    <source>
        <dbReference type="PROSITE-ProRule" id="PRU00024"/>
    </source>
</evidence>
<evidence type="ECO:0000256" key="2">
    <source>
        <dbReference type="ARBA" id="ARBA00010024"/>
    </source>
</evidence>
<dbReference type="GO" id="GO:0008270">
    <property type="term" value="F:zinc ion binding"/>
    <property type="evidence" value="ECO:0007669"/>
    <property type="project" value="UniProtKB-KW"/>
</dbReference>